<dbReference type="SUPFAM" id="SSF82866">
    <property type="entry name" value="Multidrug efflux transporter AcrB transmembrane domain"/>
    <property type="match status" value="1"/>
</dbReference>
<organism evidence="2 3">
    <name type="scientific">Candidatus Magnetoglobus multicellularis str. Araruama</name>
    <dbReference type="NCBI Taxonomy" id="890399"/>
    <lineage>
        <taxon>Bacteria</taxon>
        <taxon>Pseudomonadati</taxon>
        <taxon>Thermodesulfobacteriota</taxon>
        <taxon>Desulfobacteria</taxon>
        <taxon>Desulfobacterales</taxon>
        <taxon>Desulfobacteraceae</taxon>
        <taxon>Candidatus Magnetoglobus</taxon>
    </lineage>
</organism>
<dbReference type="PRINTS" id="PR00702">
    <property type="entry name" value="ACRIFLAVINRP"/>
</dbReference>
<evidence type="ECO:0000313" key="3">
    <source>
        <dbReference type="Proteomes" id="UP000189670"/>
    </source>
</evidence>
<feature type="transmembrane region" description="Helical" evidence="1">
    <location>
        <begin position="12"/>
        <end position="30"/>
    </location>
</feature>
<dbReference type="EMBL" id="ATBP01000529">
    <property type="protein sequence ID" value="ETR69920.1"/>
    <property type="molecule type" value="Genomic_DNA"/>
</dbReference>
<keyword evidence="1" id="KW-0812">Transmembrane</keyword>
<dbReference type="Gene3D" id="1.20.1640.10">
    <property type="entry name" value="Multidrug efflux transporter AcrB transmembrane domain"/>
    <property type="match status" value="1"/>
</dbReference>
<feature type="transmembrane region" description="Helical" evidence="1">
    <location>
        <begin position="415"/>
        <end position="436"/>
    </location>
</feature>
<dbReference type="Gene3D" id="3.30.2090.10">
    <property type="entry name" value="Multidrug efflux transporter AcrB TolC docking domain, DN and DC subdomains"/>
    <property type="match status" value="1"/>
</dbReference>
<feature type="transmembrane region" description="Helical" evidence="1">
    <location>
        <begin position="485"/>
        <end position="514"/>
    </location>
</feature>
<dbReference type="PANTHER" id="PTHR32063:SF24">
    <property type="entry name" value="CATION EFFLUX SYSTEM (ACRB_ACRD_ACRF FAMILY)"/>
    <property type="match status" value="1"/>
</dbReference>
<proteinExistence type="predicted"/>
<dbReference type="GO" id="GO:0042910">
    <property type="term" value="F:xenobiotic transmembrane transporter activity"/>
    <property type="evidence" value="ECO:0007669"/>
    <property type="project" value="TreeGrafter"/>
</dbReference>
<feature type="transmembrane region" description="Helical" evidence="1">
    <location>
        <begin position="388"/>
        <end position="408"/>
    </location>
</feature>
<dbReference type="Gene3D" id="3.30.70.1430">
    <property type="entry name" value="Multidrug efflux transporter AcrB pore domain"/>
    <property type="match status" value="1"/>
</dbReference>
<dbReference type="InterPro" id="IPR001036">
    <property type="entry name" value="Acrflvin-R"/>
</dbReference>
<dbReference type="InterPro" id="IPR027463">
    <property type="entry name" value="AcrB_DN_DC_subdom"/>
</dbReference>
<evidence type="ECO:0000256" key="1">
    <source>
        <dbReference type="SAM" id="Phobius"/>
    </source>
</evidence>
<dbReference type="Gene3D" id="3.30.70.1440">
    <property type="entry name" value="Multidrug efflux transporter AcrB pore domain"/>
    <property type="match status" value="1"/>
</dbReference>
<comment type="caution">
    <text evidence="2">The sequence shown here is derived from an EMBL/GenBank/DDBJ whole genome shotgun (WGS) entry which is preliminary data.</text>
</comment>
<feature type="transmembrane region" description="Helical" evidence="1">
    <location>
        <begin position="366"/>
        <end position="382"/>
    </location>
</feature>
<keyword evidence="1" id="KW-1133">Transmembrane helix</keyword>
<dbReference type="Proteomes" id="UP000189670">
    <property type="component" value="Unassembled WGS sequence"/>
</dbReference>
<reference evidence="3" key="1">
    <citation type="submission" date="2012-11" db="EMBL/GenBank/DDBJ databases">
        <authorList>
            <person name="Lucero-Rivera Y.E."/>
            <person name="Tovar-Ramirez D."/>
        </authorList>
    </citation>
    <scope>NUCLEOTIDE SEQUENCE [LARGE SCALE GENOMIC DNA]</scope>
    <source>
        <strain evidence="3">Araruama</strain>
    </source>
</reference>
<keyword evidence="1" id="KW-0472">Membrane</keyword>
<dbReference type="AlphaFoldDB" id="A0A1V1P522"/>
<dbReference type="Pfam" id="PF00873">
    <property type="entry name" value="ACR_tran"/>
    <property type="match status" value="1"/>
</dbReference>
<evidence type="ECO:0008006" key="4">
    <source>
        <dbReference type="Google" id="ProtNLM"/>
    </source>
</evidence>
<name>A0A1V1P522_9BACT</name>
<evidence type="ECO:0000313" key="2">
    <source>
        <dbReference type="EMBL" id="ETR69920.1"/>
    </source>
</evidence>
<sequence length="517" mass="57901">MNDTVVTTRSRAVLWVFIGCILFLLSLFAADHMRNTLYPKEDGRGLGITIELSPTSDLNHAEHIAQKIGVILQNKPYLQYVLKVVGEKDSYAMGSFHDMLSPTHASNVIGFSCFFVPRNQRYELAHKYVEPLRKEIQKALKDEPGTRIIMSPQIGGPSSEDPLQIDIQGDDFSVLKEISIEVQKILNQIPGIVDIRDNVGPPRNELIFEPLPESMNFYQVSQYELGQQMITYMENEKIGKFHRTGTQDDLDIRLGTWWSSQSEKMGGPKDWEELERITIINDNNKPVSLWRLVTPRMNASLNVIKHKNGQRSVTVMSKLHGIYVSEIIERIRPIMNNLQKSWPSGYSYVFAGEDETDETYNKMEKMFCLAMLLVYIILALLFDSLIQPVIILFTVLFALIGVFIGFFLTDIPFSFSATIGVVALVGIVVNDAIIIVDTMNGHRKAGLNVRQAAQYGASDRLRPIVSTTLTNLAGLLPLALSDPGWSPLCMAIIFGEIAATFGAVIFIPALYVALPEG</sequence>
<accession>A0A1V1P522</accession>
<protein>
    <recommendedName>
        <fullName evidence="4">Acriflavin resistance protein</fullName>
    </recommendedName>
</protein>
<gene>
    <name evidence="2" type="ORF">OMM_03610</name>
</gene>
<dbReference type="GO" id="GO:0005886">
    <property type="term" value="C:plasma membrane"/>
    <property type="evidence" value="ECO:0007669"/>
    <property type="project" value="TreeGrafter"/>
</dbReference>
<dbReference type="PANTHER" id="PTHR32063">
    <property type="match status" value="1"/>
</dbReference>